<dbReference type="Gene3D" id="1.20.120.160">
    <property type="entry name" value="HPT domain"/>
    <property type="match status" value="1"/>
</dbReference>
<dbReference type="SUPFAM" id="SSF47226">
    <property type="entry name" value="Histidine-containing phosphotransfer domain, HPT domain"/>
    <property type="match status" value="1"/>
</dbReference>
<evidence type="ECO:0000313" key="2">
    <source>
        <dbReference type="Proteomes" id="UP000248536"/>
    </source>
</evidence>
<dbReference type="InterPro" id="IPR036641">
    <property type="entry name" value="HPT_dom_sf"/>
</dbReference>
<keyword evidence="2" id="KW-1185">Reference proteome</keyword>
<organism evidence="1 2">
    <name type="scientific">Flagellimonas maritima</name>
    <dbReference type="NCBI Taxonomy" id="1383885"/>
    <lineage>
        <taxon>Bacteria</taxon>
        <taxon>Pseudomonadati</taxon>
        <taxon>Bacteroidota</taxon>
        <taxon>Flavobacteriia</taxon>
        <taxon>Flavobacteriales</taxon>
        <taxon>Flavobacteriaceae</taxon>
        <taxon>Flagellimonas</taxon>
    </lineage>
</organism>
<evidence type="ECO:0000313" key="1">
    <source>
        <dbReference type="EMBL" id="AWX46065.1"/>
    </source>
</evidence>
<dbReference type="Proteomes" id="UP000248536">
    <property type="component" value="Chromosome"/>
</dbReference>
<gene>
    <name evidence="1" type="ORF">HME9304_03097</name>
</gene>
<accession>A0A2Z4LVU1</accession>
<reference evidence="1 2" key="1">
    <citation type="submission" date="2018-06" db="EMBL/GenBank/DDBJ databases">
        <title>Spongiibacterium sp. HME9304 Genome sequencing and assembly.</title>
        <authorList>
            <person name="Kang H."/>
            <person name="Kim H."/>
            <person name="Joh K."/>
        </authorList>
    </citation>
    <scope>NUCLEOTIDE SEQUENCE [LARGE SCALE GENOMIC DNA]</scope>
    <source>
        <strain evidence="1 2">HME9304</strain>
    </source>
</reference>
<dbReference type="RefSeq" id="WP_112379392.1">
    <property type="nucleotide sequence ID" value="NZ_CP030104.1"/>
</dbReference>
<proteinExistence type="predicted"/>
<dbReference type="AlphaFoldDB" id="A0A2Z4LVU1"/>
<dbReference type="GO" id="GO:0000160">
    <property type="term" value="P:phosphorelay signal transduction system"/>
    <property type="evidence" value="ECO:0007669"/>
    <property type="project" value="InterPro"/>
</dbReference>
<sequence>MGTRELLSYLEKLEIGLSNFSYEELGTVEAGELKKSFDYFKSGLEGKVFGAPELEQLDRIYDEVGIEKQTNRDPENQLNEIKLLFSLIDSLQETQLSNRQRQIVESLKKINQRLLKTKVHQSVGEKNIQRSKTPQNLSIEKDFENISHAEKLNLKHVLVECMGEMELLEELVRLYKQNIFEFIGSFKTHLQARNFIDIESACKKIQPSLRMMNTVSLLEIANQIISVCKTDNDIKHLNFLYDQFLMEYPKIEEMVDFEIAALKNM</sequence>
<dbReference type="OrthoDB" id="1442255at2"/>
<dbReference type="EMBL" id="CP030104">
    <property type="protein sequence ID" value="AWX46065.1"/>
    <property type="molecule type" value="Genomic_DNA"/>
</dbReference>
<dbReference type="KEGG" id="spon:HME9304_03097"/>
<protein>
    <submittedName>
        <fullName evidence="1">Uncharacterized protein</fullName>
    </submittedName>
</protein>
<name>A0A2Z4LVU1_9FLAO</name>